<dbReference type="AlphaFoldDB" id="A0AAN7BI42"/>
<protein>
    <submittedName>
        <fullName evidence="1">Uncharacterized protein</fullName>
    </submittedName>
</protein>
<reference evidence="1" key="1">
    <citation type="journal article" date="2023" name="Mol. Phylogenet. Evol.">
        <title>Genome-scale phylogeny and comparative genomics of the fungal order Sordariales.</title>
        <authorList>
            <person name="Hensen N."/>
            <person name="Bonometti L."/>
            <person name="Westerberg I."/>
            <person name="Brannstrom I.O."/>
            <person name="Guillou S."/>
            <person name="Cros-Aarteil S."/>
            <person name="Calhoun S."/>
            <person name="Haridas S."/>
            <person name="Kuo A."/>
            <person name="Mondo S."/>
            <person name="Pangilinan J."/>
            <person name="Riley R."/>
            <person name="LaButti K."/>
            <person name="Andreopoulos B."/>
            <person name="Lipzen A."/>
            <person name="Chen C."/>
            <person name="Yan M."/>
            <person name="Daum C."/>
            <person name="Ng V."/>
            <person name="Clum A."/>
            <person name="Steindorff A."/>
            <person name="Ohm R.A."/>
            <person name="Martin F."/>
            <person name="Silar P."/>
            <person name="Natvig D.O."/>
            <person name="Lalanne C."/>
            <person name="Gautier V."/>
            <person name="Ament-Velasquez S.L."/>
            <person name="Kruys A."/>
            <person name="Hutchinson M.I."/>
            <person name="Powell A.J."/>
            <person name="Barry K."/>
            <person name="Miller A.N."/>
            <person name="Grigoriev I.V."/>
            <person name="Debuchy R."/>
            <person name="Gladieux P."/>
            <person name="Hiltunen Thoren M."/>
            <person name="Johannesson H."/>
        </authorList>
    </citation>
    <scope>NUCLEOTIDE SEQUENCE</scope>
    <source>
        <strain evidence="1">CBS 990.96</strain>
    </source>
</reference>
<sequence length="240" mass="26536">MGTRTQRLRDTWGRCRLHCQKQSPPNCKLGQVTVIPTLGNRMGNTPTTSIITALLAISGVMAKLNASSIKRQRAEMDTKALATAMINIVNAMATVPDHVKPRVIRPYHIFATRTAIGNFLNLRSTLIDNSYDLTTVHTILELVVKAYTYFGMTVLVHRAPEAMKLAEGIVTAITNSMNYTTILSRNTADTMAFDLGSKLHIASPANPPTFYQTPLVSILTDKELTRLKRYLARKYALCAA</sequence>
<gene>
    <name evidence="1" type="ORF">QBC38DRAFT_446944</name>
</gene>
<accession>A0AAN7BI42</accession>
<name>A0AAN7BI42_9PEZI</name>
<dbReference type="EMBL" id="MU865410">
    <property type="protein sequence ID" value="KAK4223911.1"/>
    <property type="molecule type" value="Genomic_DNA"/>
</dbReference>
<evidence type="ECO:0000313" key="2">
    <source>
        <dbReference type="Proteomes" id="UP001301958"/>
    </source>
</evidence>
<dbReference type="Proteomes" id="UP001301958">
    <property type="component" value="Unassembled WGS sequence"/>
</dbReference>
<proteinExistence type="predicted"/>
<evidence type="ECO:0000313" key="1">
    <source>
        <dbReference type="EMBL" id="KAK4223911.1"/>
    </source>
</evidence>
<comment type="caution">
    <text evidence="1">The sequence shown here is derived from an EMBL/GenBank/DDBJ whole genome shotgun (WGS) entry which is preliminary data.</text>
</comment>
<keyword evidence="2" id="KW-1185">Reference proteome</keyword>
<reference evidence="1" key="2">
    <citation type="submission" date="2023-05" db="EMBL/GenBank/DDBJ databases">
        <authorList>
            <consortium name="Lawrence Berkeley National Laboratory"/>
            <person name="Steindorff A."/>
            <person name="Hensen N."/>
            <person name="Bonometti L."/>
            <person name="Westerberg I."/>
            <person name="Brannstrom I.O."/>
            <person name="Guillou S."/>
            <person name="Cros-Aarteil S."/>
            <person name="Calhoun S."/>
            <person name="Haridas S."/>
            <person name="Kuo A."/>
            <person name="Mondo S."/>
            <person name="Pangilinan J."/>
            <person name="Riley R."/>
            <person name="Labutti K."/>
            <person name="Andreopoulos B."/>
            <person name="Lipzen A."/>
            <person name="Chen C."/>
            <person name="Yanf M."/>
            <person name="Daum C."/>
            <person name="Ng V."/>
            <person name="Clum A."/>
            <person name="Ohm R."/>
            <person name="Martin F."/>
            <person name="Silar P."/>
            <person name="Natvig D."/>
            <person name="Lalanne C."/>
            <person name="Gautier V."/>
            <person name="Ament-Velasquez S.L."/>
            <person name="Kruys A."/>
            <person name="Hutchinson M.I."/>
            <person name="Powell A.J."/>
            <person name="Barry K."/>
            <person name="Miller A.N."/>
            <person name="Grigoriev I.V."/>
            <person name="Debuchy R."/>
            <person name="Gladieux P."/>
            <person name="Thoren M.H."/>
            <person name="Johannesson H."/>
        </authorList>
    </citation>
    <scope>NUCLEOTIDE SEQUENCE</scope>
    <source>
        <strain evidence="1">CBS 990.96</strain>
    </source>
</reference>
<organism evidence="1 2">
    <name type="scientific">Podospora fimiseda</name>
    <dbReference type="NCBI Taxonomy" id="252190"/>
    <lineage>
        <taxon>Eukaryota</taxon>
        <taxon>Fungi</taxon>
        <taxon>Dikarya</taxon>
        <taxon>Ascomycota</taxon>
        <taxon>Pezizomycotina</taxon>
        <taxon>Sordariomycetes</taxon>
        <taxon>Sordariomycetidae</taxon>
        <taxon>Sordariales</taxon>
        <taxon>Podosporaceae</taxon>
        <taxon>Podospora</taxon>
    </lineage>
</organism>